<proteinExistence type="predicted"/>
<dbReference type="Proteomes" id="UP000198926">
    <property type="component" value="Unassembled WGS sequence"/>
</dbReference>
<organism evidence="2 3">
    <name type="scientific">Yoonia litorea</name>
    <dbReference type="NCBI Taxonomy" id="1123755"/>
    <lineage>
        <taxon>Bacteria</taxon>
        <taxon>Pseudomonadati</taxon>
        <taxon>Pseudomonadota</taxon>
        <taxon>Alphaproteobacteria</taxon>
        <taxon>Rhodobacterales</taxon>
        <taxon>Paracoccaceae</taxon>
        <taxon>Yoonia</taxon>
    </lineage>
</organism>
<keyword evidence="3" id="KW-1185">Reference proteome</keyword>
<sequence>MQDRLLTLDVYCASDVVTSDGVMKGEFISFADELVLDDSFQIIQGARQRPLTLISERGALRRDDASGNLVHLDSCLTLMDTDGTTHEVLILVEVEDDMAAEVFVLSLGEMVPLVDYRLVGIARHLATKRFAEAASGSFAKGTRITLRDGRMCPVEALSPGDEVLTRDAGPQPIKSIGHATLRATGSFAPVVIPSGALNNEGDLLLRPDHRLFIYQRDDRLGSGRAEVLVKARHLVDGQSITRRKGGFVDYYQLIFDAHHIIFAEGIAAESHLVDPRTHTDQTDQNTPHSLHGYHDYEVKDNLIPLKQAAALLRKASGG</sequence>
<dbReference type="STRING" id="1123755.SAMN05444714_0902"/>
<dbReference type="OrthoDB" id="6305173at2"/>
<dbReference type="Gene3D" id="2.170.16.10">
    <property type="entry name" value="Hedgehog/Intein (Hint) domain"/>
    <property type="match status" value="1"/>
</dbReference>
<dbReference type="AlphaFoldDB" id="A0A1I6LUG3"/>
<reference evidence="2 3" key="1">
    <citation type="submission" date="2016-10" db="EMBL/GenBank/DDBJ databases">
        <authorList>
            <person name="de Groot N.N."/>
        </authorList>
    </citation>
    <scope>NUCLEOTIDE SEQUENCE [LARGE SCALE GENOMIC DNA]</scope>
    <source>
        <strain evidence="2 3">DSM 29433</strain>
    </source>
</reference>
<protein>
    <submittedName>
        <fullName evidence="2">Hint domain-containing protein</fullName>
    </submittedName>
</protein>
<dbReference type="InterPro" id="IPR036844">
    <property type="entry name" value="Hint_dom_sf"/>
</dbReference>
<gene>
    <name evidence="2" type="ORF">SAMN05444714_0902</name>
</gene>
<accession>A0A1I6LUG3</accession>
<feature type="domain" description="Hedgehog/Intein (Hint)" evidence="1">
    <location>
        <begin position="137"/>
        <end position="272"/>
    </location>
</feature>
<dbReference type="Pfam" id="PF13403">
    <property type="entry name" value="Hint_2"/>
    <property type="match status" value="1"/>
</dbReference>
<dbReference type="RefSeq" id="WP_090204465.1">
    <property type="nucleotide sequence ID" value="NZ_FOZM01000001.1"/>
</dbReference>
<name>A0A1I6LUG3_9RHOB</name>
<dbReference type="EMBL" id="FOZM01000001">
    <property type="protein sequence ID" value="SFS07054.1"/>
    <property type="molecule type" value="Genomic_DNA"/>
</dbReference>
<evidence type="ECO:0000313" key="2">
    <source>
        <dbReference type="EMBL" id="SFS07054.1"/>
    </source>
</evidence>
<dbReference type="SUPFAM" id="SSF51294">
    <property type="entry name" value="Hedgehog/intein (Hint) domain"/>
    <property type="match status" value="1"/>
</dbReference>
<evidence type="ECO:0000313" key="3">
    <source>
        <dbReference type="Proteomes" id="UP000198926"/>
    </source>
</evidence>
<dbReference type="InterPro" id="IPR028992">
    <property type="entry name" value="Hedgehog/Intein_dom"/>
</dbReference>
<evidence type="ECO:0000259" key="1">
    <source>
        <dbReference type="Pfam" id="PF13403"/>
    </source>
</evidence>